<protein>
    <recommendedName>
        <fullName evidence="3">Porin domain-containing protein</fullName>
    </recommendedName>
</protein>
<dbReference type="Proteomes" id="UP001161389">
    <property type="component" value="Unassembled WGS sequence"/>
</dbReference>
<evidence type="ECO:0000313" key="2">
    <source>
        <dbReference type="Proteomes" id="UP001161389"/>
    </source>
</evidence>
<dbReference type="InterPro" id="IPR023614">
    <property type="entry name" value="Porin_dom_sf"/>
</dbReference>
<name>A0AA37W6E3_9GAMM</name>
<reference evidence="1" key="1">
    <citation type="journal article" date="2014" name="Int. J. Syst. Evol. Microbiol.">
        <title>Complete genome sequence of Corynebacterium casei LMG S-19264T (=DSM 44701T), isolated from a smear-ripened cheese.</title>
        <authorList>
            <consortium name="US DOE Joint Genome Institute (JGI-PGF)"/>
            <person name="Walter F."/>
            <person name="Albersmeier A."/>
            <person name="Kalinowski J."/>
            <person name="Ruckert C."/>
        </authorList>
    </citation>
    <scope>NUCLEOTIDE SEQUENCE</scope>
    <source>
        <strain evidence="1">NBRC 110071</strain>
    </source>
</reference>
<evidence type="ECO:0000313" key="1">
    <source>
        <dbReference type="EMBL" id="GLQ31872.1"/>
    </source>
</evidence>
<evidence type="ECO:0008006" key="3">
    <source>
        <dbReference type="Google" id="ProtNLM"/>
    </source>
</evidence>
<organism evidence="1 2">
    <name type="scientific">Litoribrevibacter albus</name>
    <dbReference type="NCBI Taxonomy" id="1473156"/>
    <lineage>
        <taxon>Bacteria</taxon>
        <taxon>Pseudomonadati</taxon>
        <taxon>Pseudomonadota</taxon>
        <taxon>Gammaproteobacteria</taxon>
        <taxon>Oceanospirillales</taxon>
        <taxon>Oceanospirillaceae</taxon>
        <taxon>Litoribrevibacter</taxon>
    </lineage>
</organism>
<accession>A0AA37W6E3</accession>
<keyword evidence="2" id="KW-1185">Reference proteome</keyword>
<dbReference type="SUPFAM" id="SSF56935">
    <property type="entry name" value="Porins"/>
    <property type="match status" value="1"/>
</dbReference>
<reference evidence="1" key="2">
    <citation type="submission" date="2023-01" db="EMBL/GenBank/DDBJ databases">
        <title>Draft genome sequence of Litoribrevibacter albus strain NBRC 110071.</title>
        <authorList>
            <person name="Sun Q."/>
            <person name="Mori K."/>
        </authorList>
    </citation>
    <scope>NUCLEOTIDE SEQUENCE</scope>
    <source>
        <strain evidence="1">NBRC 110071</strain>
    </source>
</reference>
<dbReference type="RefSeq" id="WP_284381639.1">
    <property type="nucleotide sequence ID" value="NZ_BSNM01000014.1"/>
</dbReference>
<dbReference type="AlphaFoldDB" id="A0AA37W6E3"/>
<comment type="caution">
    <text evidence="1">The sequence shown here is derived from an EMBL/GenBank/DDBJ whole genome shotgun (WGS) entry which is preliminary data.</text>
</comment>
<dbReference type="EMBL" id="BSNM01000014">
    <property type="protein sequence ID" value="GLQ31872.1"/>
    <property type="molecule type" value="Genomic_DNA"/>
</dbReference>
<sequence length="376" mass="41752">MSAQYHLTRYVLPSVLFIVLLIAICPFSVSANTNSEPSDIQIQYGDDGSCVENELEATEQAVLCIGVELYGSYSHILVENNTEGTDHTLTQFEATPVLQVALPEKHGWSIRGKYEWESTKESSETTAAFVALNHDESGVGFRAGLFEVGGIDQGNEYMTNLGEDATGDYGNIAESQPYLEFSITTFSDLLIALAYSADLDEITTDNQEFIQKASNLNAVLEWGNDSTAIGVEYEYFKYDFYAGEIQSTAPSLDSEMTIGVSMSFDLTEQLTPFFNYGYSELNSEETSSTVKTQEFNLGMDVEVNEQWAFTLGGELIKDDRSLESEKSDDIHNVYGGLHYRLGSSYIGVALWHSDQKEIQDNENITTRVDLELGLVF</sequence>
<dbReference type="Gene3D" id="2.40.160.10">
    <property type="entry name" value="Porin"/>
    <property type="match status" value="1"/>
</dbReference>
<gene>
    <name evidence="1" type="ORF">GCM10007876_23510</name>
</gene>
<proteinExistence type="predicted"/>